<dbReference type="GO" id="GO:0072330">
    <property type="term" value="P:monocarboxylic acid biosynthetic process"/>
    <property type="evidence" value="ECO:0007669"/>
    <property type="project" value="UniProtKB-ARBA"/>
</dbReference>
<evidence type="ECO:0000313" key="7">
    <source>
        <dbReference type="EMBL" id="ABX04525.1"/>
    </source>
</evidence>
<accession>A9AUJ8</accession>
<gene>
    <name evidence="7" type="ordered locus">Haur_1882</name>
</gene>
<dbReference type="Gene3D" id="3.30.559.30">
    <property type="entry name" value="Nonribosomal peptide synthetase, condensation domain"/>
    <property type="match status" value="5"/>
</dbReference>
<dbReference type="FunCoup" id="A9AUJ8">
    <property type="interactions" value="54"/>
</dbReference>
<organism evidence="7 8">
    <name type="scientific">Herpetosiphon aurantiacus (strain ATCC 23779 / DSM 785 / 114-95)</name>
    <dbReference type="NCBI Taxonomy" id="316274"/>
    <lineage>
        <taxon>Bacteria</taxon>
        <taxon>Bacillati</taxon>
        <taxon>Chloroflexota</taxon>
        <taxon>Chloroflexia</taxon>
        <taxon>Herpetosiphonales</taxon>
        <taxon>Herpetosiphonaceae</taxon>
        <taxon>Herpetosiphon</taxon>
    </lineage>
</organism>
<dbReference type="GO" id="GO:0008610">
    <property type="term" value="P:lipid biosynthetic process"/>
    <property type="evidence" value="ECO:0007669"/>
    <property type="project" value="UniProtKB-ARBA"/>
</dbReference>
<evidence type="ECO:0000313" key="8">
    <source>
        <dbReference type="Proteomes" id="UP000000787"/>
    </source>
</evidence>
<dbReference type="CDD" id="cd19531">
    <property type="entry name" value="LCL_NRPS-like"/>
    <property type="match status" value="5"/>
</dbReference>
<dbReference type="InterPro" id="IPR001242">
    <property type="entry name" value="Condensation_dom"/>
</dbReference>
<dbReference type="InParanoid" id="A9AUJ8"/>
<dbReference type="EMBL" id="CP000875">
    <property type="protein sequence ID" value="ABX04525.1"/>
    <property type="molecule type" value="Genomic_DNA"/>
</dbReference>
<dbReference type="NCBIfam" id="NF003417">
    <property type="entry name" value="PRK04813.1"/>
    <property type="match status" value="5"/>
</dbReference>
<dbReference type="InterPro" id="IPR025110">
    <property type="entry name" value="AMP-bd_C"/>
</dbReference>
<dbReference type="Gene3D" id="3.30.300.30">
    <property type="match status" value="5"/>
</dbReference>
<dbReference type="GO" id="GO:0005829">
    <property type="term" value="C:cytosol"/>
    <property type="evidence" value="ECO:0007669"/>
    <property type="project" value="TreeGrafter"/>
</dbReference>
<dbReference type="FunFam" id="3.40.50.980:FF:000001">
    <property type="entry name" value="Non-ribosomal peptide synthetase"/>
    <property type="match status" value="5"/>
</dbReference>
<dbReference type="KEGG" id="hau:Haur_1882"/>
<dbReference type="CDD" id="cd12117">
    <property type="entry name" value="A_NRPS_Srf_like"/>
    <property type="match status" value="1"/>
</dbReference>
<feature type="domain" description="Carrier" evidence="6">
    <location>
        <begin position="4196"/>
        <end position="4272"/>
    </location>
</feature>
<feature type="domain" description="Carrier" evidence="6">
    <location>
        <begin position="1020"/>
        <end position="1096"/>
    </location>
</feature>
<comment type="similarity">
    <text evidence="2">Belongs to the ATP-dependent AMP-binding enzyme family.</text>
</comment>
<dbReference type="PANTHER" id="PTHR45527:SF1">
    <property type="entry name" value="FATTY ACID SYNTHASE"/>
    <property type="match status" value="1"/>
</dbReference>
<dbReference type="GO" id="GO:0009239">
    <property type="term" value="P:enterobactin biosynthetic process"/>
    <property type="evidence" value="ECO:0007669"/>
    <property type="project" value="TreeGrafter"/>
</dbReference>
<protein>
    <submittedName>
        <fullName evidence="7">Amino acid adenylation domain</fullName>
    </submittedName>
</protein>
<dbReference type="Pfam" id="PF13193">
    <property type="entry name" value="AMP-binding_C"/>
    <property type="match status" value="5"/>
</dbReference>
<feature type="domain" description="Carrier" evidence="6">
    <location>
        <begin position="5246"/>
        <end position="5321"/>
    </location>
</feature>
<dbReference type="FunFam" id="3.40.50.980:FF:000002">
    <property type="entry name" value="Enterobactin synthetase component F"/>
    <property type="match status" value="2"/>
</dbReference>
<evidence type="ECO:0000259" key="6">
    <source>
        <dbReference type="PROSITE" id="PS50075"/>
    </source>
</evidence>
<feature type="region of interest" description="Disordered" evidence="5">
    <location>
        <begin position="30"/>
        <end position="49"/>
    </location>
</feature>
<dbReference type="InterPro" id="IPR020806">
    <property type="entry name" value="PKS_PP-bd"/>
</dbReference>
<dbReference type="NCBIfam" id="NF004282">
    <property type="entry name" value="PRK05691.1"/>
    <property type="match status" value="5"/>
</dbReference>
<dbReference type="GO" id="GO:0047527">
    <property type="term" value="F:2,3-dihydroxybenzoate-serine ligase activity"/>
    <property type="evidence" value="ECO:0007669"/>
    <property type="project" value="TreeGrafter"/>
</dbReference>
<dbReference type="InterPro" id="IPR036736">
    <property type="entry name" value="ACP-like_sf"/>
</dbReference>
<dbReference type="Pfam" id="PF00501">
    <property type="entry name" value="AMP-binding"/>
    <property type="match status" value="5"/>
</dbReference>
<feature type="region of interest" description="Disordered" evidence="5">
    <location>
        <begin position="1"/>
        <end position="24"/>
    </location>
</feature>
<dbReference type="PROSITE" id="PS00455">
    <property type="entry name" value="AMP_BINDING"/>
    <property type="match status" value="5"/>
</dbReference>
<dbReference type="InterPro" id="IPR045851">
    <property type="entry name" value="AMP-bd_C_sf"/>
</dbReference>
<dbReference type="SUPFAM" id="SSF47336">
    <property type="entry name" value="ACP-like"/>
    <property type="match status" value="5"/>
</dbReference>
<dbReference type="Pfam" id="PF00975">
    <property type="entry name" value="Thioesterase"/>
    <property type="match status" value="1"/>
</dbReference>
<dbReference type="FunFam" id="3.30.300.30:FF:000010">
    <property type="entry name" value="Enterobactin synthetase component F"/>
    <property type="match status" value="5"/>
</dbReference>
<dbReference type="InterPro" id="IPR001031">
    <property type="entry name" value="Thioesterase"/>
</dbReference>
<dbReference type="FunFam" id="2.30.38.10:FF:000001">
    <property type="entry name" value="Non-ribosomal peptide synthetase PvdI"/>
    <property type="match status" value="5"/>
</dbReference>
<dbReference type="NCBIfam" id="TIGR01733">
    <property type="entry name" value="AA-adenyl-dom"/>
    <property type="match status" value="5"/>
</dbReference>
<dbReference type="STRING" id="316274.Haur_1882"/>
<dbReference type="PROSITE" id="PS50075">
    <property type="entry name" value="CARRIER"/>
    <property type="match status" value="5"/>
</dbReference>
<dbReference type="InterPro" id="IPR009081">
    <property type="entry name" value="PP-bd_ACP"/>
</dbReference>
<comment type="cofactor">
    <cofactor evidence="1">
        <name>pantetheine 4'-phosphate</name>
        <dbReference type="ChEBI" id="CHEBI:47942"/>
    </cofactor>
</comment>
<dbReference type="Gene3D" id="1.10.1200.10">
    <property type="entry name" value="ACP-like"/>
    <property type="match status" value="5"/>
</dbReference>
<dbReference type="Pfam" id="PF00550">
    <property type="entry name" value="PP-binding"/>
    <property type="match status" value="5"/>
</dbReference>
<keyword evidence="8" id="KW-1185">Reference proteome</keyword>
<evidence type="ECO:0000256" key="3">
    <source>
        <dbReference type="ARBA" id="ARBA00022450"/>
    </source>
</evidence>
<dbReference type="InterPro" id="IPR029058">
    <property type="entry name" value="AB_hydrolase_fold"/>
</dbReference>
<evidence type="ECO:0000256" key="1">
    <source>
        <dbReference type="ARBA" id="ARBA00001957"/>
    </source>
</evidence>
<feature type="domain" description="Carrier" evidence="6">
    <location>
        <begin position="2084"/>
        <end position="2160"/>
    </location>
</feature>
<feature type="domain" description="Carrier" evidence="6">
    <location>
        <begin position="3133"/>
        <end position="3209"/>
    </location>
</feature>
<dbReference type="eggNOG" id="COG1020">
    <property type="taxonomic scope" value="Bacteria"/>
</dbReference>
<dbReference type="SMART" id="SM00823">
    <property type="entry name" value="PKS_PP"/>
    <property type="match status" value="5"/>
</dbReference>
<keyword evidence="4" id="KW-0597">Phosphoprotein</keyword>
<dbReference type="FunFam" id="3.40.50.12780:FF:000012">
    <property type="entry name" value="Non-ribosomal peptide synthetase"/>
    <property type="match status" value="5"/>
</dbReference>
<dbReference type="Pfam" id="PF00668">
    <property type="entry name" value="Condensation"/>
    <property type="match status" value="5"/>
</dbReference>
<dbReference type="InterPro" id="IPR020845">
    <property type="entry name" value="AMP-binding_CS"/>
</dbReference>
<dbReference type="InterPro" id="IPR006162">
    <property type="entry name" value="Ppantetheine_attach_site"/>
</dbReference>
<dbReference type="Proteomes" id="UP000000787">
    <property type="component" value="Chromosome"/>
</dbReference>
<dbReference type="CDD" id="cd17646">
    <property type="entry name" value="A_NRPS_AB3403-like"/>
    <property type="match status" value="2"/>
</dbReference>
<dbReference type="GO" id="GO:0043041">
    <property type="term" value="P:amino acid activation for nonribosomal peptide biosynthetic process"/>
    <property type="evidence" value="ECO:0007669"/>
    <property type="project" value="TreeGrafter"/>
</dbReference>
<sequence length="5596" mass="613095">MSEHSDDSLRNQTDPASRRAPLSAAKKAWLEKRLRGDGTTPPPQSSIPRLATYDQVPLSFAQERLWFLSQYEPTSSNAYIIPLAVRIDGPIDPSLLEQALQLVVDRHASFRTTFHAQNGVPFQRVAPQLPLRLPVLGLDVADASDEAAVLQVVLDQLVPLLQLPFDLEHGPLLRATLLRLAAESHVLLLICHHIISDGWSMGVLLRDFASFLGALRTNTAPDVPPLVVQAPDVAVWQRQRLQGHYLTTLQDFWKQQLADLEPLNVPTDFVRPAQQSYRGATLSFQLPAALSTQLQRMAQQHDVTPFMLLLAAFQAFLARLSGQQDLAIGSVLASRADADLDPVIGFLVNTWTLRNNIDVAQPLAQLLPTVRRTVLAAFEHRDLPFEQVVQLVQPERDLSRSPVFQVMMTYQNVPQRQMEWGDVRLTPISLPSTVAKFDLTLALSESPEGFRGVMEYRSDLFRRSTIATMVARWEMFLHAIVAEGSTPLARLPLVLPAERSLLLDTLNATTTAYPHDQSVASLFAEQARLWPERIALRFGEHSLSYHALEQRANQLAHHLQLLGVGPEHVVGLCVERSLDLVVAILAILKAGAAYAPVDPSYPVERLAWMLSDLQPTVVIAQHGVLDRLPSVACSVVVLETIAAHLAAYPTTAPTVDISPENLAYVMYTSGSTGRPKGIMINQRNIVRLVRNTTYAAFGPDQVGLLLATVAFDASTFELWGCLLNGGRLVIAPPQQLSLAELGHLVEREQITTLWLTAGLFHQMVDHALDRLGSLRQLLAGGDRLSPVHVHKVLERWPQCRLINGYGPTENTTFSCCQQLSATTDLAQGVPIGQPIANSTAYILDRLLQLVPIGVVGELYLGGAGLARGYLARPDQTAAAFIPNPMSQTAGERLYRSGDLARYRDDGTIEFIGRRDQQVKVRGYRIELEEIVGVLLAQPQVDDAVVVVREDRVGDQRLVAYLVGDNPAIELIEQAVQGQVPSYMLPSAYVVLDALPLTANGKVDRRRLPAPSYAAIANDDPPQTDLEQAIAAIWAEVLAVPSIQRQTNFFQVGGHSLLATQVVARVRELLPTVDLPVRRLFELPTLAAFVASLDPTPHKDAAVVLPALVAQPRPEHLPLSFAQERLWFLNQLDATSNQAYTIPLAVRIVGDLPPAVIQMALQQLVDRHSSLRTTFYALDGQPYQRIAPTLMLALSLHDLRGRSEADVHAAIHAAIAEPFDLERGPLLRVTLLREADDRHVLVLTLHHSITDGWSMELLLREFAQALAAARLGEPTRFAPLVVDVVDVVLWQRAVLRGERLAQLQGYWQTQLHGVAPLALPTDYPRPAVQQFAGATLRVTIPTVVLEQLRVLGQTHGATLFMVLMAAYQAWLARLSGQRDIAVGTPIAGRTQAEMEGLIGFFANTLVVRSDVRRDLGFTALLEQVRATLLTGYSQQELPFEQMVQLVQPERDLSRSPLFQAMLTLHHAQPTSMDWGEIALEPIDLAGTVAKFDLSLGLVETTSGLVATFEYSTALFTQATIERWSGHWLTFLTVIAANPTQSIGELALLTTAEQAQVLVGWNQTRTIYPPAQGLHHVIEAQVAQHPTAIALRYEDRTLSYAELNVRANQLAHRLIDLGVRPDTLVAICAERSIEMVIGLLGVLKAGGAYVPLDASYPIDRLEFMLADAQPLVLLTALTAGQTNSELQQLIEFQACPRLDLMQLQLLADQPTHNPAVAIEGHNLAYMIYTSGSTGKPKGALNQHDAIINRLLWMQAEYRLTAADRVLQKTPFSFDVSVWEFFWPLLVGAQLVLARPEGHKDPEYLTEVIQAEQITTVHFVPSMLRLFLEHRQAPMCTSLRRTICSGEALPADVAQQFLQQLPQSGLHNLYGPTEAAVDVSYWACRPDATASSVPIGRPVANTQLYLLDQALQPVPIGCFGELYIGGLQVGRGYYNRPNLTAERFVPDPFSPIAGARLYRTGDLARWRADGNIEYGGRIDHQVKVRGLRIELGEIEQQLLALPDITDAVVVLREDQPGDQRLVAYVVSSNETLLISIVRQRLAQHLPEFMLPNALVQMDALPLSPNGKLDRRRLPVPSYAEQLLDDAPPQTELEQAIAEIWASVLRVSTIQRQSNFFQLGGHSLLATQVVARVRELLPQLDLPLRRLFELPTLAAFAASLQNAPAELLAPVLPALIPQPTPEHIPLSFAQERLWFLSQLDAESSQAYTIPMAVRIVGDLPPMVVQSALQQLVDRHASLRTSFYALDGQPYQRIAPTLTLGLALHDLRGRSEADVHAAIQAAIAEPFDLEHGPLLRAMLLREAADRHVLVLTLHHTITDGWSMELLVRELAQALAAARVGEVARFAPLVVDVVDVVVWQRAVLRGERLTRLQAYWQSQLSDATPLALPTDYARPAVQQFAGATVGVVIPDAVVRKLRLLGQAHGATLFMVLMAAYQAWLARLSGQRDIAVGTPIAGRTQAGMDELIGFFANTLVVRSDVRRDLGFTALLEQVRETLLAGYSHQELPFEQVVQVVQPERDLSRSPLFQTMLTLQHAPQASLDWGEIALEPISLTGTIAKFDLTLGLLETPHGLIGSFEYSTVLFAETTIERWSKHWQTFLTALADDPALPVGRLPLMQPAEQTAIVQRQSPTLAVTGPTTLAEALTQQAADTPTAIAVQTEGSVWTYAQMNTAANQLAWELRELGVGPEVVVGMYLNRTPLLLVTLLAILKAGGAYLPLDPQHPIERVTWMLADSQALVVVTEQHLSARLNASPCQVLDIETAWLRITAENSPSAPPLSSTAANLAYVIYTSGSTGVPKGVAIPHHTVLALLASMREQILMRVGDVLLALSTMAFDISVTDVFLPLTSGATIYLVTSDVARDPVLLRDVLERQPIRLVQATPATWRLLISAGWQGDPTLTAIAGGEALHADLAAAIRMRSNALWNMYGPTETTVYATRALIENDDISLGWGLDNVRLYVLDQAGQVVPLGVAGELYIGGSGIARGYLGRPSLTAERFVPDPLSGEAGARLYRTGDLVRQRADGRFDYDGRIDHQVKVRGFRIELGEIEHRVLALPAVTDAVVVVREDQPGDQRLVAYVVAPHAALTLDAVRQQLAQHLPEYMLPNAVVVLESMPLSPNGKVDRRRLPAPSYEPLTSDDPPQTALEQLVATIWAEVLGVPSVQRHAHFFQLGGHSLLATQVVARVRDLLPTVEVPLRRLFELPTLAAFAASLDSTLHEAAAVVLPALVRQPTPEHIPLSFAQERLWFLNQLDAASSQAYTIPLAVRIVGAVPPAVVQAALQQVVDRHASLRTTFYAIDGQPYQRIAAQLRLDVPVEDVGGWSEAAVAAALARVIAEPFDLERGPLLRATVLREAADRHVLVLTLHHTITDGQSMEILLRELAQALAAARQGAVVEFAPLAVDVVDVVVWQRAVLRGERLTRLQTYWQQQLRDVAPLTLPTDYPRPAVQQFAGGTVGVTIAAEVVAELRALGQAHGATLFMVLMAAYQAWLARLSGQRDIAVGTPIAGRTQAGMEGLIGFFANTLVVRSAVAWDDGFTTLLGQVRETLLAGYSHQELPFEQVVQVVQPERDLSRSPLFQTLLTVQHAQPTSLDWGAIQLEPMRLAGTIAKFDLSLGLVETPQGLIGSFEYSTALFAETTIERWATHWQTFLTAIAAQPTHPLGQLTLLTSAERTLVVQGWNQTQVDYPQVQALHHLIEAQVARTPTAIALHYEDQVLSYGALNARANQVAQRLIALGVQPDDLVAICAERSLELVIGLLGIMKAGGAYVPLDASYPQERLAFMLADARPLVLVTALTATQTTPALQQLLEAQVCPRLDLMDWSTLTQEATDNPVVAMHGQHLAYMIYTSGSTGTPKGAMNSHAAILNRLMWMQAEYRLTAADRVLQKTPMSFDVSVWEFFWPLLVGAQLVIARPDGHKDPAYLAEVIQTAQITTVHFVPSMLRLFLAHPQARGCRSLRLTLCSGEALPADVVSQFFAHIPLSALHNLYGPTEAAVDVSYWACAAESLTTSVPIGRPVANTQLYVLDSLLEPVPIGCFGEVYIGGVQVGRGYHHRPSLTAERFVPDPLSGEAGARLYRTGDVGRWRADGSIEYAGRIDHQVKLRGLRIELGEIEHRVLALPAVTDAVVVVREDQPGDQRLVAYVVAPHAALTLDAVRQQLAQHLPEYMLPNGLMLLESVPLSPNGKVDRRRLPAPSYEPLTSDDPPQTALEQLVATIWAEVLGVPSVQRHAHFFQLGGHSLLATQVVARVRDLLPTVEVPLRRLFELPTLAAFAASLDPTPHEAAAVVLPALVRQPTPEHIPLSFAQERLWFLNQLDAASSQAYTIPLAVRIVGAVPPAVVQAALQQVVDRHASLRTTFYAIDGQPYQRIAAQLRLDVPVEDVGGWSEAAVAAALARVIAEPFDLERGPLLRATVLREAADRHVLVLTLHHTITDGQSMEILLRELAQALAAARQGAVVEFAPLAVDVVDVVVWQRAVLRGERLTRLQTYWQQQLRDVAPLTLPTDYPRPAVQQFAGGTVGVTIAAEVVAELRALGQAHGATLFMVLMAAYQAWLARLSGQRDIAVGTPIAGRTQAGMEGLIGFFANTLVVRSAVAWDDGFTTLLGQVRETLLAGYSHQELPFEQVVQVVQPERDLSRSPLFQTLLTVQHAQPTSLDWGAIQLEPIRLAGTIAKFDLSLGLVETPQGLVGGFEYSTALFAPATMERWASHWQTFLTALAAQPTLAIGYLPLLTPIERTAIVRRQAPTLAVTGPTTLAEALTQQAAATPQGLALYEDGIAWSYAELAAATNRLAWHLQDMGIGPDMVVGVYLDRSPRLIVALLAIIKAGAAYLPLDPNHPLERLIWMLADSQAKLVLTEQLHAIQLADQPCPVLDIETAWSIIEATQPDSAPPLQIVAENLAYVIYTSGSTGVPKGVAIPHQTVLALLASMRHQLQLGLGDRILALSTMAFDISVVDVFLPLTSGATIALISSEVARDPVLLRRVLEGQAINVLQATPATWRLLISAGWQGNPTLTAIAGGEALSVDLAAAIRARSKQLWNMYGPTETTVYATRALIENDDISLGWGLDNVRLYVLDQAGQVVPLGVAGELYIGGSGIARGYLERPSLTAERFVPDPLSGEAGARLYRTGDLVRQRADGRFDYDGRIDHQVKVRGFRIELGEIEQRLMALAEVNDAVVVVREDQPGDQRLVAYVVAAPNALTLSTVRQRLAQHLPEYMLPNLLMVLDAFPLSPNGKVDRRRLPVPSYQHEATLAGLPRNALELQLVNLWENVLALQPISINQNFFELGGHSMLAVRLMAEIRRELGYQSPLAALFQYPTVADLAHFLAEHNGDLAYSPLVTLKASGTKAPIFLVHPIGGNVGCYFNLVRELDAEHPCYGLQAAGLDAQTIPVADIPTIASNYIAAIQAVQPQGPYILGGWSFGGLVAYEMAQQLQAQHQDIAQVLLLDSYLIEAEYVQAEPHPSQMLTQFIRDIMGLALATFEQNLESSVEQSIDVQLQQLQQQLADRGLRLEFEQLQAMFNVFKTNTQAMYRYQVQPSNAKVMLFQSTNSQSIEQRFGDSTSGWSRYTDDQLTVYKLTGDHFSMIHAPYVHELAAYINQALHQLD</sequence>
<dbReference type="GO" id="GO:0009366">
    <property type="term" value="C:enterobactin synthetase complex"/>
    <property type="evidence" value="ECO:0007669"/>
    <property type="project" value="TreeGrafter"/>
</dbReference>
<dbReference type="PANTHER" id="PTHR45527">
    <property type="entry name" value="NONRIBOSOMAL PEPTIDE SYNTHETASE"/>
    <property type="match status" value="1"/>
</dbReference>
<dbReference type="SUPFAM" id="SSF53474">
    <property type="entry name" value="alpha/beta-Hydrolases"/>
    <property type="match status" value="1"/>
</dbReference>
<evidence type="ECO:0000256" key="4">
    <source>
        <dbReference type="ARBA" id="ARBA00022553"/>
    </source>
</evidence>
<dbReference type="BioCyc" id="HAUR316274:GHYA-1911-MONOMER"/>
<reference evidence="7 8" key="1">
    <citation type="journal article" date="2011" name="Stand. Genomic Sci.">
        <title>Complete genome sequence of the filamentous gliding predatory bacterium Herpetosiphon aurantiacus type strain (114-95(T)).</title>
        <authorList>
            <person name="Kiss H."/>
            <person name="Nett M."/>
            <person name="Domin N."/>
            <person name="Martin K."/>
            <person name="Maresca J.A."/>
            <person name="Copeland A."/>
            <person name="Lapidus A."/>
            <person name="Lucas S."/>
            <person name="Berry K.W."/>
            <person name="Glavina Del Rio T."/>
            <person name="Dalin E."/>
            <person name="Tice H."/>
            <person name="Pitluck S."/>
            <person name="Richardson P."/>
            <person name="Bruce D."/>
            <person name="Goodwin L."/>
            <person name="Han C."/>
            <person name="Detter J.C."/>
            <person name="Schmutz J."/>
            <person name="Brettin T."/>
            <person name="Land M."/>
            <person name="Hauser L."/>
            <person name="Kyrpides N.C."/>
            <person name="Ivanova N."/>
            <person name="Goker M."/>
            <person name="Woyke T."/>
            <person name="Klenk H.P."/>
            <person name="Bryant D.A."/>
        </authorList>
    </citation>
    <scope>NUCLEOTIDE SEQUENCE [LARGE SCALE GENOMIC DNA]</scope>
    <source>
        <strain evidence="8">ATCC 23779 / DSM 785 / 114-95</strain>
    </source>
</reference>
<proteinExistence type="inferred from homology"/>
<dbReference type="SUPFAM" id="SSF52777">
    <property type="entry name" value="CoA-dependent acyltransferases"/>
    <property type="match status" value="10"/>
</dbReference>
<keyword evidence="3" id="KW-0596">Phosphopantetheine</keyword>
<dbReference type="Gene3D" id="3.40.50.980">
    <property type="match status" value="10"/>
</dbReference>
<evidence type="ECO:0000256" key="2">
    <source>
        <dbReference type="ARBA" id="ARBA00006432"/>
    </source>
</evidence>
<evidence type="ECO:0000256" key="5">
    <source>
        <dbReference type="SAM" id="MobiDB-lite"/>
    </source>
</evidence>
<dbReference type="GO" id="GO:0031177">
    <property type="term" value="F:phosphopantetheine binding"/>
    <property type="evidence" value="ECO:0007669"/>
    <property type="project" value="InterPro"/>
</dbReference>
<name>A9AUJ8_HERA2</name>
<dbReference type="FunFam" id="1.10.1200.10:FF:000005">
    <property type="entry name" value="Nonribosomal peptide synthetase 1"/>
    <property type="match status" value="1"/>
</dbReference>
<dbReference type="SUPFAM" id="SSF56801">
    <property type="entry name" value="Acetyl-CoA synthetase-like"/>
    <property type="match status" value="5"/>
</dbReference>
<dbReference type="InterPro" id="IPR023213">
    <property type="entry name" value="CAT-like_dom_sf"/>
</dbReference>
<dbReference type="FunFam" id="1.10.1200.10:FF:000016">
    <property type="entry name" value="Non-ribosomal peptide synthase"/>
    <property type="match status" value="4"/>
</dbReference>
<dbReference type="Gene3D" id="3.40.50.1820">
    <property type="entry name" value="alpha/beta hydrolase"/>
    <property type="match status" value="1"/>
</dbReference>
<dbReference type="InterPro" id="IPR010071">
    <property type="entry name" value="AA_adenyl_dom"/>
</dbReference>
<dbReference type="Gene3D" id="2.30.38.10">
    <property type="entry name" value="Luciferase, Domain 3"/>
    <property type="match status" value="5"/>
</dbReference>
<dbReference type="InterPro" id="IPR000873">
    <property type="entry name" value="AMP-dep_synth/lig_dom"/>
</dbReference>
<dbReference type="Gene3D" id="3.30.559.10">
    <property type="entry name" value="Chloramphenicol acetyltransferase-like domain"/>
    <property type="match status" value="5"/>
</dbReference>
<dbReference type="PROSITE" id="PS00012">
    <property type="entry name" value="PHOSPHOPANTETHEINE"/>
    <property type="match status" value="4"/>
</dbReference>
<dbReference type="HOGENOM" id="CLU_000022_0_10_0"/>